<keyword evidence="3" id="KW-1185">Reference proteome</keyword>
<accession>A0AA88XQK5</accession>
<evidence type="ECO:0000313" key="3">
    <source>
        <dbReference type="Proteomes" id="UP001186944"/>
    </source>
</evidence>
<dbReference type="PANTHER" id="PTHR16253:SF0">
    <property type="entry name" value="TETRATRICOPEPTIDE REPEAT PROTEIN 22"/>
    <property type="match status" value="1"/>
</dbReference>
<dbReference type="SMART" id="SM00028">
    <property type="entry name" value="TPR"/>
    <property type="match status" value="6"/>
</dbReference>
<feature type="compositionally biased region" description="Polar residues" evidence="1">
    <location>
        <begin position="412"/>
        <end position="434"/>
    </location>
</feature>
<gene>
    <name evidence="2" type="ORF">FSP39_006125</name>
</gene>
<feature type="region of interest" description="Disordered" evidence="1">
    <location>
        <begin position="412"/>
        <end position="442"/>
    </location>
</feature>
<dbReference type="InterPro" id="IPR011990">
    <property type="entry name" value="TPR-like_helical_dom_sf"/>
</dbReference>
<dbReference type="InterPro" id="IPR042342">
    <property type="entry name" value="TTC22"/>
</dbReference>
<protein>
    <submittedName>
        <fullName evidence="2">Uncharacterized protein</fullName>
    </submittedName>
</protein>
<dbReference type="PANTHER" id="PTHR16253">
    <property type="entry name" value="TETRATRICOPEPTIDE REPEAT PROTEIN 22"/>
    <property type="match status" value="1"/>
</dbReference>
<dbReference type="SUPFAM" id="SSF48452">
    <property type="entry name" value="TPR-like"/>
    <property type="match status" value="2"/>
</dbReference>
<comment type="caution">
    <text evidence="2">The sequence shown here is derived from an EMBL/GenBank/DDBJ whole genome shotgun (WGS) entry which is preliminary data.</text>
</comment>
<dbReference type="InterPro" id="IPR019734">
    <property type="entry name" value="TPR_rpt"/>
</dbReference>
<proteinExistence type="predicted"/>
<dbReference type="AlphaFoldDB" id="A0AA88XQK5"/>
<reference evidence="2" key="1">
    <citation type="submission" date="2019-08" db="EMBL/GenBank/DDBJ databases">
        <title>The improved chromosome-level genome for the pearl oyster Pinctada fucata martensii using PacBio sequencing and Hi-C.</title>
        <authorList>
            <person name="Zheng Z."/>
        </authorList>
    </citation>
    <scope>NUCLEOTIDE SEQUENCE</scope>
    <source>
        <strain evidence="2">ZZ-2019</strain>
        <tissue evidence="2">Adductor muscle</tissue>
    </source>
</reference>
<dbReference type="Gene3D" id="1.25.40.10">
    <property type="entry name" value="Tetratricopeptide repeat domain"/>
    <property type="match status" value="3"/>
</dbReference>
<evidence type="ECO:0000313" key="2">
    <source>
        <dbReference type="EMBL" id="KAK3085614.1"/>
    </source>
</evidence>
<sequence>MKFSIRSQVVLNTFCHHRVLITTVLNSSKPSCWLGVRARSSASLLRPHYVSTSSYYVPPSLLRSRNVSYNFGGRNANAMPEREGISTKGIMEQDDNDNFKIQISKFHSSFDLDDAVTSEQEVSFKCKKLEEELKEEDCTREERIETNNLLSYLKWRLGNEDKAVLICDENLKMDELNIIALANKARFLRSSYRFHEAEQVLHQLQNLQNRDDFDRLQSRAKAEIAYSYSRLGPKHHGKCIELFKEALITFPENCSWKFGLAMTYRRETNILNSQQTVEGSYEEHALKALKLLVQVTTSDQSSDNLKAKAFCELGQILYGKKKSQKFFSHIPKCIGILSDKDCFRKAREISPNDPFVLQRIGRHLRHSGMLDESIECLKKARSIRETPYNLNHLALSLRSKAVNEEKHVLRTSSLNSDAQTNIAHGSTQNPSSGTEKIDMKNDLYTPPHQRAVNVKRQNQNKECQRKLPSSESHDDVAKCRTVQYPGESSKMIQYLLNSPKEIEFTIPDSPLLREAVKCLRRAVELKDGDFPQALYDLGLVFRRLDKCEEAVDAFIQSYRLPSCTKIEKVRAIEQIGICKLELSERKGGTKEQANSYYSDAKTSLFKAVSLLTGLSSLQPELENALNSFETLQSMLIEENIQDPGNVSATRELAKLHSMMGNYRDAIASYEHVKEVLLDDTPLGDISDLLTNYEKMKDFDNAILLLNWISKDNKSIIDRNQYIKVHIHAWEFNAKQRQFKKAKNYLRTCLTFALQKTLKDFEDGDGVKALIICSCDELSCPASDNIKMHLQSICDITSLRNTKDCPPGTIRFKYIEESMNKCDFILLLNSCNNDFERSKYYMDMVMVSGELRRKAVSIGNVVGKPRFGALYQIPLPESDNCDIEWVKYLLENVLINKDLK</sequence>
<evidence type="ECO:0000256" key="1">
    <source>
        <dbReference type="SAM" id="MobiDB-lite"/>
    </source>
</evidence>
<name>A0AA88XQK5_PINIB</name>
<dbReference type="EMBL" id="VSWD01000012">
    <property type="protein sequence ID" value="KAK3085614.1"/>
    <property type="molecule type" value="Genomic_DNA"/>
</dbReference>
<dbReference type="Proteomes" id="UP001186944">
    <property type="component" value="Unassembled WGS sequence"/>
</dbReference>
<organism evidence="2 3">
    <name type="scientific">Pinctada imbricata</name>
    <name type="common">Atlantic pearl-oyster</name>
    <name type="synonym">Pinctada martensii</name>
    <dbReference type="NCBI Taxonomy" id="66713"/>
    <lineage>
        <taxon>Eukaryota</taxon>
        <taxon>Metazoa</taxon>
        <taxon>Spiralia</taxon>
        <taxon>Lophotrochozoa</taxon>
        <taxon>Mollusca</taxon>
        <taxon>Bivalvia</taxon>
        <taxon>Autobranchia</taxon>
        <taxon>Pteriomorphia</taxon>
        <taxon>Pterioida</taxon>
        <taxon>Pterioidea</taxon>
        <taxon>Pteriidae</taxon>
        <taxon>Pinctada</taxon>
    </lineage>
</organism>